<dbReference type="EMBL" id="BLXZ01000002">
    <property type="protein sequence ID" value="GFO67579.1"/>
    <property type="molecule type" value="Genomic_DNA"/>
</dbReference>
<keyword evidence="2" id="KW-1185">Reference proteome</keyword>
<accession>A0A6V8N8D6</accession>
<dbReference type="Proteomes" id="UP000587586">
    <property type="component" value="Unassembled WGS sequence"/>
</dbReference>
<name>A0A6V8N8D6_9BACT</name>
<evidence type="ECO:0000313" key="1">
    <source>
        <dbReference type="EMBL" id="GFO67579.1"/>
    </source>
</evidence>
<evidence type="ECO:0000313" key="2">
    <source>
        <dbReference type="Proteomes" id="UP000587586"/>
    </source>
</evidence>
<comment type="caution">
    <text evidence="1">The sequence shown here is derived from an EMBL/GenBank/DDBJ whole genome shotgun (WGS) entry which is preliminary data.</text>
</comment>
<proteinExistence type="predicted"/>
<protein>
    <submittedName>
        <fullName evidence="1">Uncharacterized protein</fullName>
    </submittedName>
</protein>
<sequence>MRKGLIAPRAPWHMTRLSAAPAGSSGVNSKTSFGLFSRASQTMALSLSSPEPLTKLILPGVGTPAISLKITRYELGPEAIAVKDVG</sequence>
<organism evidence="1 2">
    <name type="scientific">Geomonas limicola</name>
    <dbReference type="NCBI Taxonomy" id="2740186"/>
    <lineage>
        <taxon>Bacteria</taxon>
        <taxon>Pseudomonadati</taxon>
        <taxon>Thermodesulfobacteriota</taxon>
        <taxon>Desulfuromonadia</taxon>
        <taxon>Geobacterales</taxon>
        <taxon>Geobacteraceae</taxon>
        <taxon>Geomonas</taxon>
    </lineage>
</organism>
<reference evidence="2" key="1">
    <citation type="submission" date="2020-06" db="EMBL/GenBank/DDBJ databases">
        <title>Draft genomic sequecing of Geomonas sp. Red745.</title>
        <authorList>
            <person name="Itoh H."/>
            <person name="Xu Z.X."/>
            <person name="Ushijima N."/>
            <person name="Masuda Y."/>
            <person name="Shiratori Y."/>
            <person name="Senoo K."/>
        </authorList>
    </citation>
    <scope>NUCLEOTIDE SEQUENCE [LARGE SCALE GENOMIC DNA]</scope>
    <source>
        <strain evidence="2">Red745</strain>
    </source>
</reference>
<gene>
    <name evidence="1" type="ORF">GMLC_11580</name>
</gene>
<dbReference type="AlphaFoldDB" id="A0A6V8N8D6"/>